<dbReference type="Proteomes" id="UP000054270">
    <property type="component" value="Unassembled WGS sequence"/>
</dbReference>
<keyword evidence="2" id="KW-1185">Reference proteome</keyword>
<gene>
    <name evidence="1" type="ORF">HYPSUDRAFT_40532</name>
</gene>
<dbReference type="EMBL" id="KN817547">
    <property type="protein sequence ID" value="KJA22742.1"/>
    <property type="molecule type" value="Genomic_DNA"/>
</dbReference>
<evidence type="ECO:0000313" key="2">
    <source>
        <dbReference type="Proteomes" id="UP000054270"/>
    </source>
</evidence>
<sequence length="518" mass="57507">MSQLCIMDLPNEIVARIFYAGTQFWSDGRVEALPFPLLVSAVCSHWKLLAVDTPELWAFIAPPLHKSADACLLHTSKWLARSGGMFLSIVLDSRPSHLAFPLRERQKTSSLIAETLHLVANAARGRLRRLDIFDRVNTVVLSRLQSLYDAPNLQQLSLCFIAFDPPFSSFGSDDNTAMVAPWVCSLPNLTKLRLMGLCLPYIRTLTTLNAVGFRLSYNDAQALFSTSPNLSSLQFDQLPVLSSPLPDRFSMINAHSVRSIVVISEPLITGAVYLFEILSLPNLTRLELNGTGAVSVSSVFGPSLSGTKIQTLRITCSQAWLLFSSRKNEDIKILHSLSTLENLQIIHGPIQILSRSGNIPHSRARTRSITIRAERPAAHLMTGKAIEAARIALDSSNDFQPLEDRKNTMPWPDLRTIRLDSLLATDVASLCEFVAHHKGLRTVELSYSAMRHLSGSLRRTGDHVYALPWRAANMSILKEGSKDVQEWLANRVALIMINSSDEHERLNERGDNISLSGI</sequence>
<name>A0A0D2L6X0_HYPSF</name>
<accession>A0A0D2L6X0</accession>
<reference evidence="2" key="1">
    <citation type="submission" date="2014-04" db="EMBL/GenBank/DDBJ databases">
        <title>Evolutionary Origins and Diversification of the Mycorrhizal Mutualists.</title>
        <authorList>
            <consortium name="DOE Joint Genome Institute"/>
            <consortium name="Mycorrhizal Genomics Consortium"/>
            <person name="Kohler A."/>
            <person name="Kuo A."/>
            <person name="Nagy L.G."/>
            <person name="Floudas D."/>
            <person name="Copeland A."/>
            <person name="Barry K.W."/>
            <person name="Cichocki N."/>
            <person name="Veneault-Fourrey C."/>
            <person name="LaButti K."/>
            <person name="Lindquist E.A."/>
            <person name="Lipzen A."/>
            <person name="Lundell T."/>
            <person name="Morin E."/>
            <person name="Murat C."/>
            <person name="Riley R."/>
            <person name="Ohm R."/>
            <person name="Sun H."/>
            <person name="Tunlid A."/>
            <person name="Henrissat B."/>
            <person name="Grigoriev I.V."/>
            <person name="Hibbett D.S."/>
            <person name="Martin F."/>
        </authorList>
    </citation>
    <scope>NUCLEOTIDE SEQUENCE [LARGE SCALE GENOMIC DNA]</scope>
    <source>
        <strain evidence="2">FD-334 SS-4</strain>
    </source>
</reference>
<dbReference type="Gene3D" id="3.80.10.10">
    <property type="entry name" value="Ribonuclease Inhibitor"/>
    <property type="match status" value="1"/>
</dbReference>
<dbReference type="SUPFAM" id="SSF52047">
    <property type="entry name" value="RNI-like"/>
    <property type="match status" value="1"/>
</dbReference>
<evidence type="ECO:0000313" key="1">
    <source>
        <dbReference type="EMBL" id="KJA22742.1"/>
    </source>
</evidence>
<organism evidence="1 2">
    <name type="scientific">Hypholoma sublateritium (strain FD-334 SS-4)</name>
    <dbReference type="NCBI Taxonomy" id="945553"/>
    <lineage>
        <taxon>Eukaryota</taxon>
        <taxon>Fungi</taxon>
        <taxon>Dikarya</taxon>
        <taxon>Basidiomycota</taxon>
        <taxon>Agaricomycotina</taxon>
        <taxon>Agaricomycetes</taxon>
        <taxon>Agaricomycetidae</taxon>
        <taxon>Agaricales</taxon>
        <taxon>Agaricineae</taxon>
        <taxon>Strophariaceae</taxon>
        <taxon>Hypholoma</taxon>
    </lineage>
</organism>
<dbReference type="InterPro" id="IPR032675">
    <property type="entry name" value="LRR_dom_sf"/>
</dbReference>
<proteinExistence type="predicted"/>
<dbReference type="OrthoDB" id="3048040at2759"/>
<dbReference type="OMA" id="ACEDILP"/>
<protein>
    <submittedName>
        <fullName evidence="1">Uncharacterized protein</fullName>
    </submittedName>
</protein>
<dbReference type="AlphaFoldDB" id="A0A0D2L6X0"/>